<keyword evidence="1" id="KW-0472">Membrane</keyword>
<keyword evidence="1" id="KW-1133">Transmembrane helix</keyword>
<dbReference type="EMBL" id="BMQL01000018">
    <property type="protein sequence ID" value="GGR15524.1"/>
    <property type="molecule type" value="Genomic_DNA"/>
</dbReference>
<feature type="transmembrane region" description="Helical" evidence="1">
    <location>
        <begin position="99"/>
        <end position="118"/>
    </location>
</feature>
<evidence type="ECO:0000313" key="2">
    <source>
        <dbReference type="EMBL" id="GGR15524.1"/>
    </source>
</evidence>
<sequence length="150" mass="16046">MTQLTAPSARPTRPTVHVPTLVRRVIRWMKAEFAKDGILVPMDLVRWMAARMAVMAVLTRVTLQGMASAQGTPAALNQALDAKATTFCSYVDVLPDSKWVKAGAMVMLLIGASIMIFGGRGGSTWLMRSLGAVILIPSLIAVGKAFGMVC</sequence>
<evidence type="ECO:0000313" key="3">
    <source>
        <dbReference type="Proteomes" id="UP000603865"/>
    </source>
</evidence>
<protein>
    <submittedName>
        <fullName evidence="2">Uncharacterized protein</fullName>
    </submittedName>
</protein>
<keyword evidence="1" id="KW-0812">Transmembrane</keyword>
<name>A0A918CC19_9DEIO</name>
<organism evidence="2 3">
    <name type="scientific">Deinococcus ruber</name>
    <dbReference type="NCBI Taxonomy" id="1848197"/>
    <lineage>
        <taxon>Bacteria</taxon>
        <taxon>Thermotogati</taxon>
        <taxon>Deinococcota</taxon>
        <taxon>Deinococci</taxon>
        <taxon>Deinococcales</taxon>
        <taxon>Deinococcaceae</taxon>
        <taxon>Deinococcus</taxon>
    </lineage>
</organism>
<proteinExistence type="predicted"/>
<comment type="caution">
    <text evidence="2">The sequence shown here is derived from an EMBL/GenBank/DDBJ whole genome shotgun (WGS) entry which is preliminary data.</text>
</comment>
<dbReference type="Proteomes" id="UP000603865">
    <property type="component" value="Unassembled WGS sequence"/>
</dbReference>
<gene>
    <name evidence="2" type="ORF">GCM10008957_30330</name>
</gene>
<reference evidence="2" key="1">
    <citation type="journal article" date="2014" name="Int. J. Syst. Evol. Microbiol.">
        <title>Complete genome sequence of Corynebacterium casei LMG S-19264T (=DSM 44701T), isolated from a smear-ripened cheese.</title>
        <authorList>
            <consortium name="US DOE Joint Genome Institute (JGI-PGF)"/>
            <person name="Walter F."/>
            <person name="Albersmeier A."/>
            <person name="Kalinowski J."/>
            <person name="Ruckert C."/>
        </authorList>
    </citation>
    <scope>NUCLEOTIDE SEQUENCE</scope>
    <source>
        <strain evidence="2">JCM 31311</strain>
    </source>
</reference>
<dbReference type="AlphaFoldDB" id="A0A918CC19"/>
<dbReference type="RefSeq" id="WP_189091361.1">
    <property type="nucleotide sequence ID" value="NZ_BMQL01000018.1"/>
</dbReference>
<accession>A0A918CC19</accession>
<reference evidence="2" key="2">
    <citation type="submission" date="2020-09" db="EMBL/GenBank/DDBJ databases">
        <authorList>
            <person name="Sun Q."/>
            <person name="Ohkuma M."/>
        </authorList>
    </citation>
    <scope>NUCLEOTIDE SEQUENCE</scope>
    <source>
        <strain evidence="2">JCM 31311</strain>
    </source>
</reference>
<keyword evidence="3" id="KW-1185">Reference proteome</keyword>
<evidence type="ECO:0000256" key="1">
    <source>
        <dbReference type="SAM" id="Phobius"/>
    </source>
</evidence>
<feature type="transmembrane region" description="Helical" evidence="1">
    <location>
        <begin position="130"/>
        <end position="149"/>
    </location>
</feature>